<dbReference type="AlphaFoldDB" id="A0A915JWN2"/>
<dbReference type="InterPro" id="IPR027443">
    <property type="entry name" value="IPNS-like_sf"/>
</dbReference>
<evidence type="ECO:0000256" key="1">
    <source>
        <dbReference type="RuleBase" id="RU003682"/>
    </source>
</evidence>
<evidence type="ECO:0000259" key="2">
    <source>
        <dbReference type="PROSITE" id="PS51471"/>
    </source>
</evidence>
<dbReference type="Gene3D" id="2.60.120.330">
    <property type="entry name" value="B-lactam Antibiotic, Isopenicillin N Synthase, Chain"/>
    <property type="match status" value="2"/>
</dbReference>
<dbReference type="PANTHER" id="PTHR47990">
    <property type="entry name" value="2-OXOGLUTARATE (2OG) AND FE(II)-DEPENDENT OXYGENASE SUPERFAMILY PROTEIN-RELATED"/>
    <property type="match status" value="1"/>
</dbReference>
<dbReference type="WBParaSite" id="nRc.2.0.1.t30429-RA">
    <property type="protein sequence ID" value="nRc.2.0.1.t30429-RA"/>
    <property type="gene ID" value="nRc.2.0.1.g30429"/>
</dbReference>
<dbReference type="GO" id="GO:0046872">
    <property type="term" value="F:metal ion binding"/>
    <property type="evidence" value="ECO:0007669"/>
    <property type="project" value="UniProtKB-KW"/>
</dbReference>
<proteinExistence type="inferred from homology"/>
<dbReference type="GO" id="GO:0016491">
    <property type="term" value="F:oxidoreductase activity"/>
    <property type="evidence" value="ECO:0007669"/>
    <property type="project" value="UniProtKB-KW"/>
</dbReference>
<dbReference type="SUPFAM" id="SSF51197">
    <property type="entry name" value="Clavaminate synthase-like"/>
    <property type="match status" value="1"/>
</dbReference>
<sequence>MMLPVEKIFQFGKTFWSLNENRKIQFAKCRSSIGGYVGEGVEKLDAGSGRRELREAFNFCLDDETCIRVDQVVPNFYENMSSFYQYCHILSSAVLSIIERYLNVEEGVDFLTKWHPVQGTATTLRLLHYPPVPLQILDSSSTRCGEHSDYGSLTLLFQDMIGGLEVLKSSLILLYKKHRVRLPENRNLWSLERYSIAFFVHPLDECVIECLDGSKKYPPVTAGQYLLDKYAQTY</sequence>
<keyword evidence="1" id="KW-0479">Metal-binding</keyword>
<organism evidence="3 4">
    <name type="scientific">Romanomermis culicivorax</name>
    <name type="common">Nematode worm</name>
    <dbReference type="NCBI Taxonomy" id="13658"/>
    <lineage>
        <taxon>Eukaryota</taxon>
        <taxon>Metazoa</taxon>
        <taxon>Ecdysozoa</taxon>
        <taxon>Nematoda</taxon>
        <taxon>Enoplea</taxon>
        <taxon>Dorylaimia</taxon>
        <taxon>Mermithida</taxon>
        <taxon>Mermithoidea</taxon>
        <taxon>Mermithidae</taxon>
        <taxon>Romanomermis</taxon>
    </lineage>
</organism>
<evidence type="ECO:0000313" key="4">
    <source>
        <dbReference type="WBParaSite" id="nRc.2.0.1.t30429-RA"/>
    </source>
</evidence>
<dbReference type="InterPro" id="IPR050231">
    <property type="entry name" value="Iron_ascorbate_oxido_reductase"/>
</dbReference>
<keyword evidence="3" id="KW-1185">Reference proteome</keyword>
<name>A0A915JWN2_ROMCU</name>
<accession>A0A915JWN2</accession>
<reference evidence="4" key="1">
    <citation type="submission" date="2022-11" db="UniProtKB">
        <authorList>
            <consortium name="WormBaseParasite"/>
        </authorList>
    </citation>
    <scope>IDENTIFICATION</scope>
</reference>
<comment type="similarity">
    <text evidence="1">Belongs to the iron/ascorbate-dependent oxidoreductase family.</text>
</comment>
<keyword evidence="1" id="KW-0560">Oxidoreductase</keyword>
<feature type="domain" description="Fe2OG dioxygenase" evidence="2">
    <location>
        <begin position="120"/>
        <end position="202"/>
    </location>
</feature>
<protein>
    <submittedName>
        <fullName evidence="4">Fe2OG dioxygenase domain-containing protein</fullName>
    </submittedName>
</protein>
<keyword evidence="1" id="KW-0408">Iron</keyword>
<dbReference type="Proteomes" id="UP000887565">
    <property type="component" value="Unplaced"/>
</dbReference>
<evidence type="ECO:0000313" key="3">
    <source>
        <dbReference type="Proteomes" id="UP000887565"/>
    </source>
</evidence>
<dbReference type="PROSITE" id="PS51471">
    <property type="entry name" value="FE2OG_OXY"/>
    <property type="match status" value="1"/>
</dbReference>
<dbReference type="InterPro" id="IPR005123">
    <property type="entry name" value="Oxoglu/Fe-dep_dioxygenase_dom"/>
</dbReference>